<keyword evidence="2" id="KW-1185">Reference proteome</keyword>
<name>A0A6G1DT91_9ORYZ</name>
<protein>
    <recommendedName>
        <fullName evidence="3">NB-ARC domain-containing protein</fullName>
    </recommendedName>
</protein>
<comment type="caution">
    <text evidence="1">The sequence shown here is derived from an EMBL/GenBank/DDBJ whole genome shotgun (WGS) entry which is preliminary data.</text>
</comment>
<evidence type="ECO:0000313" key="1">
    <source>
        <dbReference type="EMBL" id="KAF0915636.1"/>
    </source>
</evidence>
<sequence length="72" mass="8146">MESIPIGTSLQLKYLYLEDCRELSSIGGSHALSSMQYVYISHCLKLQEVEQPFRWDLLSLLAINGRAGNEQT</sequence>
<proteinExistence type="predicted"/>
<gene>
    <name evidence="1" type="ORF">E2562_037549</name>
</gene>
<reference evidence="1 2" key="1">
    <citation type="submission" date="2019-11" db="EMBL/GenBank/DDBJ databases">
        <title>Whole genome sequence of Oryza granulata.</title>
        <authorList>
            <person name="Li W."/>
        </authorList>
    </citation>
    <scope>NUCLEOTIDE SEQUENCE [LARGE SCALE GENOMIC DNA]</scope>
    <source>
        <strain evidence="2">cv. Menghai</strain>
        <tissue evidence="1">Leaf</tissue>
    </source>
</reference>
<organism evidence="1 2">
    <name type="scientific">Oryza meyeriana var. granulata</name>
    <dbReference type="NCBI Taxonomy" id="110450"/>
    <lineage>
        <taxon>Eukaryota</taxon>
        <taxon>Viridiplantae</taxon>
        <taxon>Streptophyta</taxon>
        <taxon>Embryophyta</taxon>
        <taxon>Tracheophyta</taxon>
        <taxon>Spermatophyta</taxon>
        <taxon>Magnoliopsida</taxon>
        <taxon>Liliopsida</taxon>
        <taxon>Poales</taxon>
        <taxon>Poaceae</taxon>
        <taxon>BOP clade</taxon>
        <taxon>Oryzoideae</taxon>
        <taxon>Oryzeae</taxon>
        <taxon>Oryzinae</taxon>
        <taxon>Oryza</taxon>
        <taxon>Oryza meyeriana</taxon>
    </lineage>
</organism>
<dbReference type="InterPro" id="IPR032675">
    <property type="entry name" value="LRR_dom_sf"/>
</dbReference>
<evidence type="ECO:0000313" key="2">
    <source>
        <dbReference type="Proteomes" id="UP000479710"/>
    </source>
</evidence>
<evidence type="ECO:0008006" key="3">
    <source>
        <dbReference type="Google" id="ProtNLM"/>
    </source>
</evidence>
<dbReference type="Gene3D" id="3.80.10.10">
    <property type="entry name" value="Ribonuclease Inhibitor"/>
    <property type="match status" value="1"/>
</dbReference>
<dbReference type="Proteomes" id="UP000479710">
    <property type="component" value="Unassembled WGS sequence"/>
</dbReference>
<dbReference type="AlphaFoldDB" id="A0A6G1DT91"/>
<accession>A0A6G1DT91</accession>
<dbReference type="SUPFAM" id="SSF52058">
    <property type="entry name" value="L domain-like"/>
    <property type="match status" value="1"/>
</dbReference>
<dbReference type="EMBL" id="SPHZ02000006">
    <property type="protein sequence ID" value="KAF0915636.1"/>
    <property type="molecule type" value="Genomic_DNA"/>
</dbReference>